<proteinExistence type="predicted"/>
<dbReference type="EMBL" id="JBHLUB010000029">
    <property type="protein sequence ID" value="MFC0582213.1"/>
    <property type="molecule type" value="Genomic_DNA"/>
</dbReference>
<evidence type="ECO:0000256" key="2">
    <source>
        <dbReference type="PROSITE-ProRule" id="PRU00335"/>
    </source>
</evidence>
<dbReference type="Gene3D" id="1.10.357.10">
    <property type="entry name" value="Tetracycline Repressor, domain 2"/>
    <property type="match status" value="1"/>
</dbReference>
<protein>
    <submittedName>
        <fullName evidence="4">TetR/AcrR family transcriptional regulator</fullName>
    </submittedName>
</protein>
<dbReference type="InterPro" id="IPR050109">
    <property type="entry name" value="HTH-type_TetR-like_transc_reg"/>
</dbReference>
<dbReference type="Pfam" id="PF00440">
    <property type="entry name" value="TetR_N"/>
    <property type="match status" value="1"/>
</dbReference>
<keyword evidence="1 2" id="KW-0238">DNA-binding</keyword>
<evidence type="ECO:0000259" key="3">
    <source>
        <dbReference type="PROSITE" id="PS50977"/>
    </source>
</evidence>
<dbReference type="PROSITE" id="PS50977">
    <property type="entry name" value="HTH_TETR_2"/>
    <property type="match status" value="1"/>
</dbReference>
<comment type="caution">
    <text evidence="4">The sequence shown here is derived from an EMBL/GenBank/DDBJ whole genome shotgun (WGS) entry which is preliminary data.</text>
</comment>
<evidence type="ECO:0000256" key="1">
    <source>
        <dbReference type="ARBA" id="ARBA00023125"/>
    </source>
</evidence>
<dbReference type="InterPro" id="IPR001647">
    <property type="entry name" value="HTH_TetR"/>
</dbReference>
<sequence>MSRVPLAQRSQQFVEAAARVIAREGVSAATTRRIAAEADAPLASLHYCFRSKEELMEQVYKHLSEDYARALTPLSEDAGLEETVSGHLRRIWKRIVASPWEQITTFELLLRATRMQDEAEKNRNEQINSGMYGAWTRSTASIFGEGAARSGLHVSEERLTTVARIAIAGIDGITLQHISDSHEDTCEEVVEDLIQACIHLLDPNNLRHGSGLDSR</sequence>
<dbReference type="SUPFAM" id="SSF46689">
    <property type="entry name" value="Homeodomain-like"/>
    <property type="match status" value="1"/>
</dbReference>
<evidence type="ECO:0000313" key="5">
    <source>
        <dbReference type="Proteomes" id="UP001589862"/>
    </source>
</evidence>
<keyword evidence="5" id="KW-1185">Reference proteome</keyword>
<dbReference type="InterPro" id="IPR009057">
    <property type="entry name" value="Homeodomain-like_sf"/>
</dbReference>
<evidence type="ECO:0000313" key="4">
    <source>
        <dbReference type="EMBL" id="MFC0582213.1"/>
    </source>
</evidence>
<name>A0ABV6PBK0_9MICC</name>
<dbReference type="Proteomes" id="UP001589862">
    <property type="component" value="Unassembled WGS sequence"/>
</dbReference>
<organism evidence="4 5">
    <name type="scientific">Micrococcoides hystricis</name>
    <dbReference type="NCBI Taxonomy" id="1572761"/>
    <lineage>
        <taxon>Bacteria</taxon>
        <taxon>Bacillati</taxon>
        <taxon>Actinomycetota</taxon>
        <taxon>Actinomycetes</taxon>
        <taxon>Micrococcales</taxon>
        <taxon>Micrococcaceae</taxon>
        <taxon>Micrococcoides</taxon>
    </lineage>
</organism>
<accession>A0ABV6PBK0</accession>
<dbReference type="PANTHER" id="PTHR30055">
    <property type="entry name" value="HTH-TYPE TRANSCRIPTIONAL REGULATOR RUTR"/>
    <property type="match status" value="1"/>
</dbReference>
<gene>
    <name evidence="4" type="ORF">ACFFFR_07435</name>
</gene>
<feature type="domain" description="HTH tetR-type" evidence="3">
    <location>
        <begin position="7"/>
        <end position="67"/>
    </location>
</feature>
<feature type="DNA-binding region" description="H-T-H motif" evidence="2">
    <location>
        <begin position="30"/>
        <end position="49"/>
    </location>
</feature>
<reference evidence="4 5" key="1">
    <citation type="submission" date="2024-09" db="EMBL/GenBank/DDBJ databases">
        <authorList>
            <person name="Sun Q."/>
            <person name="Mori K."/>
        </authorList>
    </citation>
    <scope>NUCLEOTIDE SEQUENCE [LARGE SCALE GENOMIC DNA]</scope>
    <source>
        <strain evidence="4 5">NCAIM B.02604</strain>
    </source>
</reference>
<dbReference type="RefSeq" id="WP_377459205.1">
    <property type="nucleotide sequence ID" value="NZ_JBHLUB010000029.1"/>
</dbReference>
<dbReference type="PANTHER" id="PTHR30055:SF231">
    <property type="entry name" value="TRANSCRIPTIONAL REGULATORY PROTEIN (PROBABLY DEOR-FAMILY)-RELATED"/>
    <property type="match status" value="1"/>
</dbReference>